<dbReference type="SUPFAM" id="SSF52091">
    <property type="entry name" value="SpoIIaa-like"/>
    <property type="match status" value="1"/>
</dbReference>
<accession>A0ABR9ZS73</accession>
<dbReference type="EMBL" id="JADKNH010000004">
    <property type="protein sequence ID" value="MBF4692973.1"/>
    <property type="molecule type" value="Genomic_DNA"/>
</dbReference>
<keyword evidence="8" id="KW-1185">Reference proteome</keyword>
<feature type="transmembrane region" description="Helical" evidence="5">
    <location>
        <begin position="20"/>
        <end position="41"/>
    </location>
</feature>
<dbReference type="InterPro" id="IPR002645">
    <property type="entry name" value="STAS_dom"/>
</dbReference>
<keyword evidence="3 5" id="KW-1133">Transmembrane helix</keyword>
<dbReference type="Pfam" id="PF00916">
    <property type="entry name" value="Sulfate_transp"/>
    <property type="match status" value="1"/>
</dbReference>
<dbReference type="Pfam" id="PF01740">
    <property type="entry name" value="STAS"/>
    <property type="match status" value="1"/>
</dbReference>
<feature type="transmembrane region" description="Helical" evidence="5">
    <location>
        <begin position="197"/>
        <end position="216"/>
    </location>
</feature>
<dbReference type="RefSeq" id="WP_194701210.1">
    <property type="nucleotide sequence ID" value="NZ_JADKNH010000004.1"/>
</dbReference>
<dbReference type="PANTHER" id="PTHR11814">
    <property type="entry name" value="SULFATE TRANSPORTER"/>
    <property type="match status" value="1"/>
</dbReference>
<feature type="transmembrane region" description="Helical" evidence="5">
    <location>
        <begin position="172"/>
        <end position="190"/>
    </location>
</feature>
<reference evidence="7 8" key="1">
    <citation type="submission" date="2020-11" db="EMBL/GenBank/DDBJ databases">
        <title>Fusibacter basophilias sp. nov.</title>
        <authorList>
            <person name="Qiu D."/>
        </authorList>
    </citation>
    <scope>NUCLEOTIDE SEQUENCE [LARGE SCALE GENOMIC DNA]</scope>
    <source>
        <strain evidence="7 8">Q10-2</strain>
    </source>
</reference>
<evidence type="ECO:0000256" key="2">
    <source>
        <dbReference type="ARBA" id="ARBA00022692"/>
    </source>
</evidence>
<keyword evidence="2 5" id="KW-0812">Transmembrane</keyword>
<dbReference type="InterPro" id="IPR011547">
    <property type="entry name" value="SLC26A/SulP_dom"/>
</dbReference>
<dbReference type="Proteomes" id="UP000614200">
    <property type="component" value="Unassembled WGS sequence"/>
</dbReference>
<feature type="transmembrane region" description="Helical" evidence="5">
    <location>
        <begin position="79"/>
        <end position="109"/>
    </location>
</feature>
<dbReference type="NCBIfam" id="TIGR00815">
    <property type="entry name" value="sulP"/>
    <property type="match status" value="1"/>
</dbReference>
<sequence length="554" mass="60217">MSTFIPKLFTTLKGYNKEQFFSDVTAGIIVAIIALPLSIALGISSGVTPERGLFTAIIAGFIISLLGGSRVLIGGPTGAFMVIVYGIVMQYGLDGLILATMMAGVFLILMGVLKLGNLIKFMPYPITTGFTSGIAVVIFSSQIKDFFGLTIETVPTEFVEKWRVYFENFNTLHMESALIGIIALLIIIFWPKVNKKIPGSLIALIVTTLIVTLGHLDVPTIGSKFGVLSSSFPAPHFPEISIERLQLLLKPAFTIAMLGAIESLLACVVSDGMIGGKHRSNMELVAQGIANIASGLFGGIPATGAIARTAANIKNGGRTPVAGMVHAVVLLLIVLIFMPLAQMIPLASLAAILIIVAYNMSEWREFLGLLSAPKSDVIVLLVTFFLTVAVDLVVAIQFGIILAAFLFVKRMSDVAEVNHLMYEAGEENDLTAEELTEQTKNITIYEINGPFFFGIADKFINTLDEVQYDTQYLIIRMRNVPAMDATAYHGIKRLEKLCKTYKIELLFSGVNEQPYKMMQQDGFIERIGESSFFDSVHEAKAYAEKKLAASKKSA</sequence>
<dbReference type="PROSITE" id="PS50801">
    <property type="entry name" value="STAS"/>
    <property type="match status" value="1"/>
</dbReference>
<name>A0ABR9ZS73_9FIRM</name>
<evidence type="ECO:0000256" key="3">
    <source>
        <dbReference type="ARBA" id="ARBA00022989"/>
    </source>
</evidence>
<organism evidence="7 8">
    <name type="scientific">Fusibacter ferrireducens</name>
    <dbReference type="NCBI Taxonomy" id="2785058"/>
    <lineage>
        <taxon>Bacteria</taxon>
        <taxon>Bacillati</taxon>
        <taxon>Bacillota</taxon>
        <taxon>Clostridia</taxon>
        <taxon>Eubacteriales</taxon>
        <taxon>Eubacteriales Family XII. Incertae Sedis</taxon>
        <taxon>Fusibacter</taxon>
    </lineage>
</organism>
<comment type="subcellular location">
    <subcellularLocation>
        <location evidence="1">Membrane</location>
        <topology evidence="1">Multi-pass membrane protein</topology>
    </subcellularLocation>
</comment>
<feature type="domain" description="STAS" evidence="6">
    <location>
        <begin position="432"/>
        <end position="543"/>
    </location>
</feature>
<dbReference type="CDD" id="cd07042">
    <property type="entry name" value="STAS_SulP_like_sulfate_transporter"/>
    <property type="match status" value="1"/>
</dbReference>
<feature type="transmembrane region" description="Helical" evidence="5">
    <location>
        <begin position="328"/>
        <end position="358"/>
    </location>
</feature>
<keyword evidence="4 5" id="KW-0472">Membrane</keyword>
<evidence type="ECO:0000313" key="7">
    <source>
        <dbReference type="EMBL" id="MBF4692973.1"/>
    </source>
</evidence>
<gene>
    <name evidence="7" type="primary">sulP</name>
    <name evidence="7" type="ORF">ISU02_07570</name>
</gene>
<proteinExistence type="predicted"/>
<protein>
    <submittedName>
        <fullName evidence="7">Sulfate permease</fullName>
    </submittedName>
</protein>
<comment type="caution">
    <text evidence="7">The sequence shown here is derived from an EMBL/GenBank/DDBJ whole genome shotgun (WGS) entry which is preliminary data.</text>
</comment>
<feature type="transmembrane region" description="Helical" evidence="5">
    <location>
        <begin position="53"/>
        <end position="73"/>
    </location>
</feature>
<dbReference type="InterPro" id="IPR036513">
    <property type="entry name" value="STAS_dom_sf"/>
</dbReference>
<feature type="transmembrane region" description="Helical" evidence="5">
    <location>
        <begin position="121"/>
        <end position="140"/>
    </location>
</feature>
<feature type="transmembrane region" description="Helical" evidence="5">
    <location>
        <begin position="378"/>
        <end position="408"/>
    </location>
</feature>
<evidence type="ECO:0000256" key="4">
    <source>
        <dbReference type="ARBA" id="ARBA00023136"/>
    </source>
</evidence>
<evidence type="ECO:0000256" key="1">
    <source>
        <dbReference type="ARBA" id="ARBA00004141"/>
    </source>
</evidence>
<evidence type="ECO:0000259" key="6">
    <source>
        <dbReference type="PROSITE" id="PS50801"/>
    </source>
</evidence>
<evidence type="ECO:0000256" key="5">
    <source>
        <dbReference type="SAM" id="Phobius"/>
    </source>
</evidence>
<evidence type="ECO:0000313" key="8">
    <source>
        <dbReference type="Proteomes" id="UP000614200"/>
    </source>
</evidence>
<dbReference type="InterPro" id="IPR001902">
    <property type="entry name" value="SLC26A/SulP_fam"/>
</dbReference>
<dbReference type="Gene3D" id="3.30.750.24">
    <property type="entry name" value="STAS domain"/>
    <property type="match status" value="1"/>
</dbReference>